<dbReference type="PANTHER" id="PTHR22811">
    <property type="entry name" value="TRANSMEMBRANE EMP24 DOMAIN-CONTAINING PROTEIN"/>
    <property type="match status" value="1"/>
</dbReference>
<dbReference type="Proteomes" id="UP000749559">
    <property type="component" value="Unassembled WGS sequence"/>
</dbReference>
<dbReference type="SMART" id="SM01190">
    <property type="entry name" value="EMP24_GP25L"/>
    <property type="match status" value="1"/>
</dbReference>
<evidence type="ECO:0000313" key="10">
    <source>
        <dbReference type="Proteomes" id="UP000749559"/>
    </source>
</evidence>
<evidence type="ECO:0000256" key="4">
    <source>
        <dbReference type="ARBA" id="ARBA00022729"/>
    </source>
</evidence>
<keyword evidence="4" id="KW-0732">Signal</keyword>
<comment type="caution">
    <text evidence="9">The sequence shown here is derived from an EMBL/GenBank/DDBJ whole genome shotgun (WGS) entry which is preliminary data.</text>
</comment>
<evidence type="ECO:0000256" key="8">
    <source>
        <dbReference type="RuleBase" id="RU003827"/>
    </source>
</evidence>
<keyword evidence="3 8" id="KW-0812">Transmembrane</keyword>
<evidence type="ECO:0000256" key="5">
    <source>
        <dbReference type="ARBA" id="ARBA00022989"/>
    </source>
</evidence>
<dbReference type="GO" id="GO:0012505">
    <property type="term" value="C:endomembrane system"/>
    <property type="evidence" value="ECO:0007669"/>
    <property type="project" value="UniProtKB-SubCell"/>
</dbReference>
<dbReference type="InterPro" id="IPR015720">
    <property type="entry name" value="Emp24-like"/>
</dbReference>
<evidence type="ECO:0000256" key="3">
    <source>
        <dbReference type="ARBA" id="ARBA00022692"/>
    </source>
</evidence>
<evidence type="ECO:0000256" key="1">
    <source>
        <dbReference type="ARBA" id="ARBA00004479"/>
    </source>
</evidence>
<dbReference type="GO" id="GO:0016020">
    <property type="term" value="C:membrane"/>
    <property type="evidence" value="ECO:0007669"/>
    <property type="project" value="UniProtKB-SubCell"/>
</dbReference>
<name>A0A8J1UBV9_OWEFU</name>
<keyword evidence="10" id="KW-1185">Reference proteome</keyword>
<evidence type="ECO:0000256" key="2">
    <source>
        <dbReference type="ARBA" id="ARBA00007104"/>
    </source>
</evidence>
<evidence type="ECO:0000256" key="7">
    <source>
        <dbReference type="ARBA" id="ARBA00037847"/>
    </source>
</evidence>
<dbReference type="InterPro" id="IPR027417">
    <property type="entry name" value="P-loop_NTPase"/>
</dbReference>
<dbReference type="PROSITE" id="PS51257">
    <property type="entry name" value="PROKAR_LIPOPROTEIN"/>
    <property type="match status" value="1"/>
</dbReference>
<comment type="subcellular location">
    <subcellularLocation>
        <location evidence="7">Endomembrane system</location>
        <topology evidence="7">Single-pass membrane protein</topology>
    </subcellularLocation>
    <subcellularLocation>
        <location evidence="1 8">Membrane</location>
        <topology evidence="1 8">Single-pass type I membrane protein</topology>
    </subcellularLocation>
</comment>
<dbReference type="OrthoDB" id="5976732at2759"/>
<reference evidence="9" key="1">
    <citation type="submission" date="2022-03" db="EMBL/GenBank/DDBJ databases">
        <authorList>
            <person name="Martin C."/>
        </authorList>
    </citation>
    <scope>NUCLEOTIDE SEQUENCE</scope>
</reference>
<dbReference type="PROSITE" id="PS50866">
    <property type="entry name" value="GOLD"/>
    <property type="match status" value="1"/>
</dbReference>
<dbReference type="Pfam" id="PF01105">
    <property type="entry name" value="EMP24_GP25L"/>
    <property type="match status" value="1"/>
</dbReference>
<evidence type="ECO:0000313" key="9">
    <source>
        <dbReference type="EMBL" id="CAH1785565.1"/>
    </source>
</evidence>
<evidence type="ECO:0000256" key="6">
    <source>
        <dbReference type="ARBA" id="ARBA00023136"/>
    </source>
</evidence>
<sequence>MKLGLYWAQLSIVILLACIFKICECIEADFTVVVKAAGRECFYQHVNEGVNIELEYQVVEGGDLDINFVLSSPSGKVILTEIRRTDGIHRHESTETGEYTLCLDNTFSRFSQKLVFFELITDEESEDELQSWDELTGAEELMEVKLEVFKEKMDILKKNLQKTEQLQNIFKIYEAQDRSIMEDNFMRVNTWSGINLAVMITVGVIQVLMIRNLFEDKSKVSQVLKMKT</sequence>
<keyword evidence="6" id="KW-0472">Membrane</keyword>
<organism evidence="9 10">
    <name type="scientific">Owenia fusiformis</name>
    <name type="common">Polychaete worm</name>
    <dbReference type="NCBI Taxonomy" id="6347"/>
    <lineage>
        <taxon>Eukaryota</taxon>
        <taxon>Metazoa</taxon>
        <taxon>Spiralia</taxon>
        <taxon>Lophotrochozoa</taxon>
        <taxon>Annelida</taxon>
        <taxon>Polychaeta</taxon>
        <taxon>Sedentaria</taxon>
        <taxon>Canalipalpata</taxon>
        <taxon>Sabellida</taxon>
        <taxon>Oweniida</taxon>
        <taxon>Oweniidae</taxon>
        <taxon>Owenia</taxon>
    </lineage>
</organism>
<accession>A0A8J1UBV9</accession>
<dbReference type="InterPro" id="IPR036598">
    <property type="entry name" value="GOLD_dom_sf"/>
</dbReference>
<protein>
    <submittedName>
        <fullName evidence="9">Uncharacterized protein</fullName>
    </submittedName>
</protein>
<comment type="similarity">
    <text evidence="2 8">Belongs to the EMP24/GP25L family.</text>
</comment>
<dbReference type="AlphaFoldDB" id="A0A8J1UBV9"/>
<gene>
    <name evidence="9" type="ORF">OFUS_LOCUS11599</name>
</gene>
<proteinExistence type="inferred from homology"/>
<keyword evidence="5" id="KW-1133">Transmembrane helix</keyword>
<dbReference type="EMBL" id="CAIIXF020000006">
    <property type="protein sequence ID" value="CAH1785565.1"/>
    <property type="molecule type" value="Genomic_DNA"/>
</dbReference>
<dbReference type="SUPFAM" id="SSF101576">
    <property type="entry name" value="Supernatant protein factor (SPF), C-terminal domain"/>
    <property type="match status" value="1"/>
</dbReference>
<dbReference type="Gene3D" id="3.40.50.300">
    <property type="entry name" value="P-loop containing nucleotide triphosphate hydrolases"/>
    <property type="match status" value="1"/>
</dbReference>
<dbReference type="InterPro" id="IPR009038">
    <property type="entry name" value="GOLD_dom"/>
</dbReference>